<organism evidence="3 4">
    <name type="scientific">Barnesiella viscericola</name>
    <dbReference type="NCBI Taxonomy" id="397865"/>
    <lineage>
        <taxon>Bacteria</taxon>
        <taxon>Pseudomonadati</taxon>
        <taxon>Bacteroidota</taxon>
        <taxon>Bacteroidia</taxon>
        <taxon>Bacteroidales</taxon>
        <taxon>Barnesiellaceae</taxon>
        <taxon>Barnesiella</taxon>
    </lineage>
</organism>
<evidence type="ECO:0000313" key="4">
    <source>
        <dbReference type="Proteomes" id="UP000757103"/>
    </source>
</evidence>
<dbReference type="SUPFAM" id="SSF51261">
    <property type="entry name" value="Duplicated hybrid motif"/>
    <property type="match status" value="1"/>
</dbReference>
<dbReference type="InterPro" id="IPR016047">
    <property type="entry name" value="M23ase_b-sheet_dom"/>
</dbReference>
<dbReference type="EMBL" id="DYUD01000025">
    <property type="protein sequence ID" value="HJG89678.1"/>
    <property type="molecule type" value="Genomic_DNA"/>
</dbReference>
<dbReference type="Pfam" id="PF01551">
    <property type="entry name" value="Peptidase_M23"/>
    <property type="match status" value="1"/>
</dbReference>
<name>A0A921SVH3_9BACT</name>
<keyword evidence="1" id="KW-0472">Membrane</keyword>
<feature type="transmembrane region" description="Helical" evidence="1">
    <location>
        <begin position="34"/>
        <end position="52"/>
    </location>
</feature>
<dbReference type="PANTHER" id="PTHR21666">
    <property type="entry name" value="PEPTIDASE-RELATED"/>
    <property type="match status" value="1"/>
</dbReference>
<evidence type="ECO:0000313" key="3">
    <source>
        <dbReference type="EMBL" id="HJG89678.1"/>
    </source>
</evidence>
<dbReference type="Gene3D" id="2.70.70.10">
    <property type="entry name" value="Glucose Permease (Domain IIA)"/>
    <property type="match status" value="1"/>
</dbReference>
<dbReference type="FunFam" id="2.70.70.10:FF:000006">
    <property type="entry name" value="M23 family peptidase"/>
    <property type="match status" value="1"/>
</dbReference>
<keyword evidence="1" id="KW-1133">Transmembrane helix</keyword>
<sequence>MSKKVFYIYNPKTLTYERVYPSLRQRIAVVLRHLLVGSVLSVVIIAGFYFWLGSPKEEILKLENEQMKTQYKLLSKRVDAALAVMSDLQQRDDNMYRVVLQAEPVNAEVRDNGIYNPSRYADLLKMSDAQLVVSTTQKVDNLTRQVYVQCNSMNELVKLAQGQEERIKHLPAIQPVANKDLKRTASGYGYRVDPVYKTTKFHEGMDFAANIGTPVYATGNGRVIETGWQQGYGNTVVIDHGYDYKTRYAHLNKILVRKGQEVIRGEEIAEVGNTGKSTGPHLHYEVLYKGKPENPINYYFFDLSPEDYDRMIQLAENQGRVMD</sequence>
<proteinExistence type="predicted"/>
<gene>
    <name evidence="3" type="ORF">K8U91_09470</name>
</gene>
<dbReference type="PANTHER" id="PTHR21666:SF286">
    <property type="entry name" value="LIPOPROTEIN NLPD"/>
    <property type="match status" value="1"/>
</dbReference>
<dbReference type="CDD" id="cd12797">
    <property type="entry name" value="M23_peptidase"/>
    <property type="match status" value="1"/>
</dbReference>
<reference evidence="3" key="1">
    <citation type="journal article" date="2021" name="PeerJ">
        <title>Extensive microbial diversity within the chicken gut microbiome revealed by metagenomics and culture.</title>
        <authorList>
            <person name="Gilroy R."/>
            <person name="Ravi A."/>
            <person name="Getino M."/>
            <person name="Pursley I."/>
            <person name="Horton D.L."/>
            <person name="Alikhan N.F."/>
            <person name="Baker D."/>
            <person name="Gharbi K."/>
            <person name="Hall N."/>
            <person name="Watson M."/>
            <person name="Adriaenssens E.M."/>
            <person name="Foster-Nyarko E."/>
            <person name="Jarju S."/>
            <person name="Secka A."/>
            <person name="Antonio M."/>
            <person name="Oren A."/>
            <person name="Chaudhuri R.R."/>
            <person name="La Ragione R."/>
            <person name="Hildebrand F."/>
            <person name="Pallen M.J."/>
        </authorList>
    </citation>
    <scope>NUCLEOTIDE SEQUENCE</scope>
    <source>
        <strain evidence="3">CHK121-7720</strain>
    </source>
</reference>
<feature type="domain" description="M23ase beta-sheet core" evidence="2">
    <location>
        <begin position="200"/>
        <end position="295"/>
    </location>
</feature>
<dbReference type="AlphaFoldDB" id="A0A921SVH3"/>
<comment type="caution">
    <text evidence="3">The sequence shown here is derived from an EMBL/GenBank/DDBJ whole genome shotgun (WGS) entry which is preliminary data.</text>
</comment>
<dbReference type="GO" id="GO:0004222">
    <property type="term" value="F:metalloendopeptidase activity"/>
    <property type="evidence" value="ECO:0007669"/>
    <property type="project" value="TreeGrafter"/>
</dbReference>
<reference evidence="3" key="2">
    <citation type="submission" date="2021-09" db="EMBL/GenBank/DDBJ databases">
        <authorList>
            <person name="Gilroy R."/>
        </authorList>
    </citation>
    <scope>NUCLEOTIDE SEQUENCE</scope>
    <source>
        <strain evidence="3">CHK121-7720</strain>
    </source>
</reference>
<dbReference type="InterPro" id="IPR050570">
    <property type="entry name" value="Cell_wall_metabolism_enzyme"/>
</dbReference>
<dbReference type="InterPro" id="IPR011055">
    <property type="entry name" value="Dup_hybrid_motif"/>
</dbReference>
<dbReference type="RefSeq" id="WP_272959789.1">
    <property type="nucleotide sequence ID" value="NZ_CAKMIC010000008.1"/>
</dbReference>
<evidence type="ECO:0000259" key="2">
    <source>
        <dbReference type="Pfam" id="PF01551"/>
    </source>
</evidence>
<dbReference type="Proteomes" id="UP000757103">
    <property type="component" value="Unassembled WGS sequence"/>
</dbReference>
<protein>
    <submittedName>
        <fullName evidence="3">M23 family metallopeptidase</fullName>
    </submittedName>
</protein>
<keyword evidence="1" id="KW-0812">Transmembrane</keyword>
<evidence type="ECO:0000256" key="1">
    <source>
        <dbReference type="SAM" id="Phobius"/>
    </source>
</evidence>
<accession>A0A921SVH3</accession>